<feature type="non-terminal residue" evidence="1">
    <location>
        <position position="1"/>
    </location>
</feature>
<sequence length="59" mass="6749">SVHPAVWENLKSLRPDINESYLESFISLFEKETEKARILFSILNKKTNNDSPGGEKLTI</sequence>
<name>X1HGK8_9ZZZZ</name>
<dbReference type="AlphaFoldDB" id="X1HGK8"/>
<gene>
    <name evidence="1" type="ORF">S03H2_40384</name>
</gene>
<evidence type="ECO:0000313" key="1">
    <source>
        <dbReference type="EMBL" id="GAH56200.1"/>
    </source>
</evidence>
<accession>X1HGK8</accession>
<organism evidence="1">
    <name type="scientific">marine sediment metagenome</name>
    <dbReference type="NCBI Taxonomy" id="412755"/>
    <lineage>
        <taxon>unclassified sequences</taxon>
        <taxon>metagenomes</taxon>
        <taxon>ecological metagenomes</taxon>
    </lineage>
</organism>
<comment type="caution">
    <text evidence="1">The sequence shown here is derived from an EMBL/GenBank/DDBJ whole genome shotgun (WGS) entry which is preliminary data.</text>
</comment>
<protein>
    <submittedName>
        <fullName evidence="1">Uncharacterized protein</fullName>
    </submittedName>
</protein>
<proteinExistence type="predicted"/>
<reference evidence="1" key="1">
    <citation type="journal article" date="2014" name="Front. Microbiol.">
        <title>High frequency of phylogenetically diverse reductive dehalogenase-homologous genes in deep subseafloor sedimentary metagenomes.</title>
        <authorList>
            <person name="Kawai M."/>
            <person name="Futagami T."/>
            <person name="Toyoda A."/>
            <person name="Takaki Y."/>
            <person name="Nishi S."/>
            <person name="Hori S."/>
            <person name="Arai W."/>
            <person name="Tsubouchi T."/>
            <person name="Morono Y."/>
            <person name="Uchiyama I."/>
            <person name="Ito T."/>
            <person name="Fujiyama A."/>
            <person name="Inagaki F."/>
            <person name="Takami H."/>
        </authorList>
    </citation>
    <scope>NUCLEOTIDE SEQUENCE</scope>
    <source>
        <strain evidence="1">Expedition CK06-06</strain>
    </source>
</reference>
<dbReference type="EMBL" id="BARU01025033">
    <property type="protein sequence ID" value="GAH56200.1"/>
    <property type="molecule type" value="Genomic_DNA"/>
</dbReference>